<protein>
    <submittedName>
        <fullName evidence="5">T9SS C-terminal target domain-containing protein</fullName>
    </submittedName>
</protein>
<dbReference type="GO" id="GO:0030246">
    <property type="term" value="F:carbohydrate binding"/>
    <property type="evidence" value="ECO:0007669"/>
    <property type="project" value="InterPro"/>
</dbReference>
<dbReference type="Gene3D" id="2.60.40.1080">
    <property type="match status" value="1"/>
</dbReference>
<dbReference type="Pfam" id="PF03422">
    <property type="entry name" value="CBM_6"/>
    <property type="match status" value="2"/>
</dbReference>
<dbReference type="CDD" id="cd04080">
    <property type="entry name" value="CBM6_cellulase-like"/>
    <property type="match status" value="1"/>
</dbReference>
<dbReference type="Pfam" id="PF18962">
    <property type="entry name" value="Por_Secre_tail"/>
    <property type="match status" value="1"/>
</dbReference>
<dbReference type="OrthoDB" id="9809583at2"/>
<dbReference type="PROSITE" id="PS51175">
    <property type="entry name" value="CBM6"/>
    <property type="match status" value="2"/>
</dbReference>
<keyword evidence="2" id="KW-0732">Signal</keyword>
<dbReference type="AlphaFoldDB" id="A0A3B7MLY9"/>
<dbReference type="InterPro" id="IPR008979">
    <property type="entry name" value="Galactose-bd-like_sf"/>
</dbReference>
<name>A0A3B7MLY9_9BACT</name>
<gene>
    <name evidence="5" type="ORF">D3H65_10145</name>
</gene>
<feature type="domain" description="CBM6" evidence="3">
    <location>
        <begin position="941"/>
        <end position="1058"/>
    </location>
</feature>
<dbReference type="PANTHER" id="PTHR10963:SF55">
    <property type="entry name" value="GLYCOSIDE HYDROLASE FAMILY 16 PROTEIN"/>
    <property type="match status" value="1"/>
</dbReference>
<dbReference type="Proteomes" id="UP000263900">
    <property type="component" value="Chromosome"/>
</dbReference>
<comment type="similarity">
    <text evidence="1">Belongs to the glycosyl hydrolase 16 family.</text>
</comment>
<evidence type="ECO:0000256" key="2">
    <source>
        <dbReference type="ARBA" id="ARBA00022729"/>
    </source>
</evidence>
<evidence type="ECO:0000256" key="1">
    <source>
        <dbReference type="ARBA" id="ARBA00006865"/>
    </source>
</evidence>
<proteinExistence type="inferred from homology"/>
<dbReference type="InterPro" id="IPR050546">
    <property type="entry name" value="Glycosyl_Hydrlase_16"/>
</dbReference>
<dbReference type="EMBL" id="CP032157">
    <property type="protein sequence ID" value="AXY74313.1"/>
    <property type="molecule type" value="Genomic_DNA"/>
</dbReference>
<dbReference type="RefSeq" id="WP_119050200.1">
    <property type="nucleotide sequence ID" value="NZ_CP032157.1"/>
</dbReference>
<dbReference type="SUPFAM" id="SSF49785">
    <property type="entry name" value="Galactose-binding domain-like"/>
    <property type="match status" value="2"/>
</dbReference>
<reference evidence="5 6" key="1">
    <citation type="submission" date="2018-09" db="EMBL/GenBank/DDBJ databases">
        <title>Genome sequencing of strain 6GH32-13.</title>
        <authorList>
            <person name="Weon H.-Y."/>
            <person name="Heo J."/>
            <person name="Kwon S.-W."/>
        </authorList>
    </citation>
    <scope>NUCLEOTIDE SEQUENCE [LARGE SCALE GENOMIC DNA]</scope>
    <source>
        <strain evidence="5 6">5GH32-13</strain>
    </source>
</reference>
<dbReference type="InterPro" id="IPR003343">
    <property type="entry name" value="Big_2"/>
</dbReference>
<dbReference type="SMART" id="SM00635">
    <property type="entry name" value="BID_2"/>
    <property type="match status" value="2"/>
</dbReference>
<dbReference type="Gene3D" id="2.60.120.260">
    <property type="entry name" value="Galactose-binding domain-like"/>
    <property type="match status" value="2"/>
</dbReference>
<evidence type="ECO:0000313" key="6">
    <source>
        <dbReference type="Proteomes" id="UP000263900"/>
    </source>
</evidence>
<dbReference type="InterPro" id="IPR006584">
    <property type="entry name" value="Cellulose-bd_IV"/>
</dbReference>
<accession>A0A3B7MLY9</accession>
<evidence type="ECO:0000259" key="3">
    <source>
        <dbReference type="PROSITE" id="PS51175"/>
    </source>
</evidence>
<dbReference type="NCBIfam" id="TIGR04183">
    <property type="entry name" value="Por_Secre_tail"/>
    <property type="match status" value="1"/>
</dbReference>
<dbReference type="InterPro" id="IPR000757">
    <property type="entry name" value="Beta-glucanase-like"/>
</dbReference>
<dbReference type="PANTHER" id="PTHR10963">
    <property type="entry name" value="GLYCOSYL HYDROLASE-RELATED"/>
    <property type="match status" value="1"/>
</dbReference>
<dbReference type="InterPro" id="IPR026444">
    <property type="entry name" value="Secre_tail"/>
</dbReference>
<dbReference type="Gene3D" id="2.60.120.200">
    <property type="match status" value="1"/>
</dbReference>
<dbReference type="GO" id="GO:0004553">
    <property type="term" value="F:hydrolase activity, hydrolyzing O-glycosyl compounds"/>
    <property type="evidence" value="ECO:0007669"/>
    <property type="project" value="InterPro"/>
</dbReference>
<sequence length="1164" mass="126892">MKKITINLPIWGGATLLPLLTRTFTLFLLFCLLLCSKGQAQFLLLDDMEGHGPCSGRWTFYAGNTTTGKVEFNIPNPAVTGLNTSSHVARFTKDTTSFEWMSASCSLPDSFDLSTNSVFKMLVRSNVIEDVMFKLQPGTNYSKAVFLTYRIKNINTWEEAVFDFKSVKNRTDFNTIVVQFIDGRKANGILHFDLVQSPDRVNITLADTRIVMGQEQGAVIQATIHKNTFDSVLNKSNWTAQLPSGVTIDSLQRVNDTTVNVVLAGNSLANYSRFTLRLTIAGSELAGPAAAQYLALGNVVFEGNPNYTLIFEDHFNGTGLPDLTKWTVDPRPKGWINGEQQVYTDTSYDNARVRNGSLVITGKKDYPNYNTTEPWSSARLITRNKVDFRYGKVEVRARLPRARGSWPAIWLMPTTESYGAWPKSGEIDIMEHVGNNFGTVLSTVHTQNNNWTNGGHLSASKLIPDVDTVFHVYALEWSEDSLRFTYDGVKVYTYVNPKTDWKDWPFDQKFHIILNVAIGGGMGGAITEANWPDSMLVDYVRVYQKGLGTPVPDSIVVSPANRAIVAGRKYQYTAKIFDQNDFPMSLTPVWSITGSGNTITAGGLACIHSPGIVTATVSYNGDTLSATANVTTRVANFKPVPARIEAEAFDYSNTTRTEPVLDTSGVLNVSFIGATSFMEYDIEAPWTGSYRLQLRVAVNTASTVKVMMGDTLLTTMTLPASGGWQNWVTVTSAPFQMPGGKKTLLIQAATSGWNFNWLKVVRATDVSLSRIVVSPDSTSVFVGGKKPFKAAAYGSDSSRFDIPFTWSVPAAGGVMDYKGVFTASYTPGGYLVKASYNSMSGYGKVKVLAAPQLASIKVVPDSLTVPFGASQQYTTKGFDQYGSAFAFTGPAWSVSGTGNSVTQAGALTAGMEPGTFTITAVKDSISGSAIFTTGYGCTFNKRYEAEISTSRSPQPTLEPTTDTSGGQNFTGLGYNHWFGYSVLAIPVRGKYNVSFRVLTTAPAKVKLANSGITYGIISLPNTNGQWATITDTMTLPAISYANVIVYQGTFKFNWFAINNCAVAPAPDTTASSLTMKSAISGDSEAPLAFRVYPNPVRDMITIEQGRHHYHTMKLLDMNGRLLRQWNVPAGNARFSKSLGNLPGGNYMLHLEGTSAPASIKIVKL</sequence>
<dbReference type="CDD" id="cd08023">
    <property type="entry name" value="GH16_laminarinase_like"/>
    <property type="match status" value="1"/>
</dbReference>
<dbReference type="KEGG" id="pseg:D3H65_10145"/>
<dbReference type="GO" id="GO:0005975">
    <property type="term" value="P:carbohydrate metabolic process"/>
    <property type="evidence" value="ECO:0007669"/>
    <property type="project" value="InterPro"/>
</dbReference>
<organism evidence="5 6">
    <name type="scientific">Paraflavitalea soli</name>
    <dbReference type="NCBI Taxonomy" id="2315862"/>
    <lineage>
        <taxon>Bacteria</taxon>
        <taxon>Pseudomonadati</taxon>
        <taxon>Bacteroidota</taxon>
        <taxon>Chitinophagia</taxon>
        <taxon>Chitinophagales</taxon>
        <taxon>Chitinophagaceae</taxon>
        <taxon>Paraflavitalea</taxon>
    </lineage>
</organism>
<dbReference type="Pfam" id="PF00722">
    <property type="entry name" value="Glyco_hydro_16"/>
    <property type="match status" value="1"/>
</dbReference>
<dbReference type="InterPro" id="IPR013320">
    <property type="entry name" value="ConA-like_dom_sf"/>
</dbReference>
<keyword evidence="6" id="KW-1185">Reference proteome</keyword>
<evidence type="ECO:0000259" key="4">
    <source>
        <dbReference type="PROSITE" id="PS51762"/>
    </source>
</evidence>
<dbReference type="InterPro" id="IPR005084">
    <property type="entry name" value="CBM6"/>
</dbReference>
<evidence type="ECO:0000313" key="5">
    <source>
        <dbReference type="EMBL" id="AXY74313.1"/>
    </source>
</evidence>
<dbReference type="SUPFAM" id="SSF49899">
    <property type="entry name" value="Concanavalin A-like lectins/glucanases"/>
    <property type="match status" value="1"/>
</dbReference>
<feature type="domain" description="GH16" evidence="4">
    <location>
        <begin position="299"/>
        <end position="548"/>
    </location>
</feature>
<dbReference type="SMART" id="SM00606">
    <property type="entry name" value="CBD_IV"/>
    <property type="match status" value="1"/>
</dbReference>
<feature type="domain" description="CBM6" evidence="3">
    <location>
        <begin position="642"/>
        <end position="761"/>
    </location>
</feature>
<dbReference type="PROSITE" id="PS51762">
    <property type="entry name" value="GH16_2"/>
    <property type="match status" value="1"/>
</dbReference>